<evidence type="ECO:0000259" key="2">
    <source>
        <dbReference type="PROSITE" id="PS51471"/>
    </source>
</evidence>
<feature type="domain" description="Fe2OG dioxygenase" evidence="2">
    <location>
        <begin position="316"/>
        <end position="412"/>
    </location>
</feature>
<name>A0ABR4HNB6_9EURO</name>
<dbReference type="Proteomes" id="UP001610334">
    <property type="component" value="Unassembled WGS sequence"/>
</dbReference>
<evidence type="ECO:0000313" key="4">
    <source>
        <dbReference type="Proteomes" id="UP001610334"/>
    </source>
</evidence>
<feature type="region of interest" description="Disordered" evidence="1">
    <location>
        <begin position="1"/>
        <end position="24"/>
    </location>
</feature>
<dbReference type="InterPro" id="IPR044862">
    <property type="entry name" value="Pro_4_hyd_alph_FE2OG_OXY"/>
</dbReference>
<comment type="caution">
    <text evidence="3">The sequence shown here is derived from an EMBL/GenBank/DDBJ whole genome shotgun (WGS) entry which is preliminary data.</text>
</comment>
<proteinExistence type="predicted"/>
<organism evidence="3 4">
    <name type="scientific">Aspergillus granulosus</name>
    <dbReference type="NCBI Taxonomy" id="176169"/>
    <lineage>
        <taxon>Eukaryota</taxon>
        <taxon>Fungi</taxon>
        <taxon>Dikarya</taxon>
        <taxon>Ascomycota</taxon>
        <taxon>Pezizomycotina</taxon>
        <taxon>Eurotiomycetes</taxon>
        <taxon>Eurotiomycetidae</taxon>
        <taxon>Eurotiales</taxon>
        <taxon>Aspergillaceae</taxon>
        <taxon>Aspergillus</taxon>
        <taxon>Aspergillus subgen. Nidulantes</taxon>
    </lineage>
</organism>
<accession>A0ABR4HNB6</accession>
<protein>
    <recommendedName>
        <fullName evidence="2">Fe2OG dioxygenase domain-containing protein</fullName>
    </recommendedName>
</protein>
<dbReference type="Pfam" id="PF13640">
    <property type="entry name" value="2OG-FeII_Oxy_3"/>
    <property type="match status" value="1"/>
</dbReference>
<dbReference type="PANTHER" id="PTHR33099">
    <property type="entry name" value="FE2OG DIOXYGENASE DOMAIN-CONTAINING PROTEIN"/>
    <property type="match status" value="1"/>
</dbReference>
<gene>
    <name evidence="3" type="ORF">BJX63DRAFT_386943</name>
</gene>
<reference evidence="3 4" key="1">
    <citation type="submission" date="2024-07" db="EMBL/GenBank/DDBJ databases">
        <title>Section-level genome sequencing and comparative genomics of Aspergillus sections Usti and Cavernicolus.</title>
        <authorList>
            <consortium name="Lawrence Berkeley National Laboratory"/>
            <person name="Nybo J.L."/>
            <person name="Vesth T.C."/>
            <person name="Theobald S."/>
            <person name="Frisvad J.C."/>
            <person name="Larsen T.O."/>
            <person name="Kjaerboelling I."/>
            <person name="Rothschild-Mancinelli K."/>
            <person name="Lyhne E.K."/>
            <person name="Kogle M.E."/>
            <person name="Barry K."/>
            <person name="Clum A."/>
            <person name="Na H."/>
            <person name="Ledsgaard L."/>
            <person name="Lin J."/>
            <person name="Lipzen A."/>
            <person name="Kuo A."/>
            <person name="Riley R."/>
            <person name="Mondo S."/>
            <person name="Labutti K."/>
            <person name="Haridas S."/>
            <person name="Pangalinan J."/>
            <person name="Salamov A.A."/>
            <person name="Simmons B.A."/>
            <person name="Magnuson J.K."/>
            <person name="Chen J."/>
            <person name="Drula E."/>
            <person name="Henrissat B."/>
            <person name="Wiebenga A."/>
            <person name="Lubbers R.J."/>
            <person name="Gomes A.C."/>
            <person name="Makela M.R."/>
            <person name="Stajich J."/>
            <person name="Grigoriev I.V."/>
            <person name="Mortensen U.H."/>
            <person name="De Vries R.P."/>
            <person name="Baker S.E."/>
            <person name="Andersen M.R."/>
        </authorList>
    </citation>
    <scope>NUCLEOTIDE SEQUENCE [LARGE SCALE GENOMIC DNA]</scope>
    <source>
        <strain evidence="3 4">CBS 588.65</strain>
    </source>
</reference>
<dbReference type="PROSITE" id="PS51471">
    <property type="entry name" value="FE2OG_OXY"/>
    <property type="match status" value="1"/>
</dbReference>
<dbReference type="InterPro" id="IPR005123">
    <property type="entry name" value="Oxoglu/Fe-dep_dioxygenase_dom"/>
</dbReference>
<dbReference type="PANTHER" id="PTHR33099:SF7">
    <property type="entry name" value="MYND-TYPE DOMAIN-CONTAINING PROTEIN"/>
    <property type="match status" value="1"/>
</dbReference>
<dbReference type="EMBL" id="JBFXLT010000020">
    <property type="protein sequence ID" value="KAL2816979.1"/>
    <property type="molecule type" value="Genomic_DNA"/>
</dbReference>
<keyword evidence="4" id="KW-1185">Reference proteome</keyword>
<evidence type="ECO:0000256" key="1">
    <source>
        <dbReference type="SAM" id="MobiDB-lite"/>
    </source>
</evidence>
<dbReference type="Gene3D" id="2.60.120.620">
    <property type="entry name" value="q2cbj1_9rhob like domain"/>
    <property type="match status" value="1"/>
</dbReference>
<evidence type="ECO:0000313" key="3">
    <source>
        <dbReference type="EMBL" id="KAL2816979.1"/>
    </source>
</evidence>
<sequence length="644" mass="71864">MADEGPATLDVESEAVSDNKPVSPSFVHDMDELDNELDRIMLSGSKFDACIDMFISRVTSFATDNTLDAILNQASSGYFYHALEAVPKEELEVMKIELQDNLNRLIPGYVMDGTEDILERVKGRFERRVLGFDMNMLRELKMMSALPVDTHAEMELKERAGLAEAASLDAISELKHMIDAQRATASFSCGGSIPIHVDTDVARRKNCTTSPPVTIFWGKKYDAAACKLVLPVDTSLPEASPDTLRHLVADCEAASFGRGQQDVIDPEYRKAAKLDTDQFATGFHPADFGILDHVGQILLPSISSEKDSQLHRRRLKAELYKLNVYSGPNGLFRKHVDTPRAENQIGSLVVCLPSKFTGGSLHVEHHGHKITFDWSDKSDATIQWAAFYSDCEHEIETVTHGDRITLTYNLYVTERPGELVPSPTAVIDPTTLSLYGWMKNRLARDSFMQNGGILGFYCSHAYAHSSHLVSTHLPEVLKGADLVLYSVFQSLGIKLSILPILYDETNKRRNYLKTDKNPLDPASFADTECEDIDQHWASLLALRQSLLHNRNSNRGYGAVVGTCRHSYSVDHSGREYEEDVEAIRRLWASRKVPGITWVTDRQHEEMAFSYLAYGNEASIGTLYSAVAILAVIPPAEERCGIFRQ</sequence>